<evidence type="ECO:0000313" key="9">
    <source>
        <dbReference type="Proteomes" id="UP000266234"/>
    </source>
</evidence>
<dbReference type="GO" id="GO:0003959">
    <property type="term" value="F:NADPH dehydrogenase activity"/>
    <property type="evidence" value="ECO:0007669"/>
    <property type="project" value="InterPro"/>
</dbReference>
<dbReference type="OrthoDB" id="5024384at2759"/>
<dbReference type="STRING" id="694270.A0A395T8F7"/>
<evidence type="ECO:0000259" key="7">
    <source>
        <dbReference type="Pfam" id="PF00724"/>
    </source>
</evidence>
<evidence type="ECO:0000256" key="4">
    <source>
        <dbReference type="ARBA" id="ARBA00022857"/>
    </source>
</evidence>
<dbReference type="PANTHER" id="PTHR43303">
    <property type="entry name" value="NADPH DEHYDROGENASE C23G7.10C-RELATED"/>
    <property type="match status" value="1"/>
</dbReference>
<dbReference type="InterPro" id="IPR001155">
    <property type="entry name" value="OxRdtase_FMN_N"/>
</dbReference>
<keyword evidence="3" id="KW-0288">FMN</keyword>
<proteinExistence type="predicted"/>
<gene>
    <name evidence="8" type="ORF">FLONG3_786</name>
</gene>
<organism evidence="8 9">
    <name type="scientific">Fusarium longipes</name>
    <dbReference type="NCBI Taxonomy" id="694270"/>
    <lineage>
        <taxon>Eukaryota</taxon>
        <taxon>Fungi</taxon>
        <taxon>Dikarya</taxon>
        <taxon>Ascomycota</taxon>
        <taxon>Pezizomycotina</taxon>
        <taxon>Sordariomycetes</taxon>
        <taxon>Hypocreomycetidae</taxon>
        <taxon>Hypocreales</taxon>
        <taxon>Nectriaceae</taxon>
        <taxon>Fusarium</taxon>
    </lineage>
</organism>
<dbReference type="Proteomes" id="UP000266234">
    <property type="component" value="Unassembled WGS sequence"/>
</dbReference>
<dbReference type="GO" id="GO:0050661">
    <property type="term" value="F:NADP binding"/>
    <property type="evidence" value="ECO:0007669"/>
    <property type="project" value="InterPro"/>
</dbReference>
<keyword evidence="2" id="KW-0285">Flavoprotein</keyword>
<sequence length="442" mass="47948">MAVQQQQNSQAVPIITSQNGTKPKNGSKEVVQNIPSKGVEYFNPEQLPAPGLGLSGPNDSLPKVFTPIKIRSMTMPNRIWVSPMCQYSARDGFQQPWHFAHYGGLAQRGPGLIMLEATAVQARGRITPEDSGIWLDSHVEGLKKHVDFAHANNSLIGIQIAHAGRKASCVAPWLDAGLAAEKAAGGWPDDVVGPTNEPFAPGYPTPRAITIEEIEQLKEDFVSGVRRAVKAGFDVIDLHFAHGYLVSSFYSPATNKRTDKYGGSFENRVRLALEITEAVRAVMPDDMPLFARISATDWLDNNPEYEGETWNLEQSIKLAHLLAERGVDVLDVSSGGIHKMQKISAGPGYQAPFSKAIKKSVGDKLLVSTVGKIETGTLAEEIISGAQDDTPLDLVAVGRPFQKNTGLVWSWADDLDTTIQIAHQIAWGFGGRAKKGVPKPAF</sequence>
<feature type="compositionally biased region" description="Polar residues" evidence="6">
    <location>
        <begin position="1"/>
        <end position="24"/>
    </location>
</feature>
<keyword evidence="5" id="KW-0560">Oxidoreductase</keyword>
<dbReference type="AlphaFoldDB" id="A0A395T8F7"/>
<evidence type="ECO:0000256" key="2">
    <source>
        <dbReference type="ARBA" id="ARBA00022630"/>
    </source>
</evidence>
<evidence type="ECO:0000256" key="3">
    <source>
        <dbReference type="ARBA" id="ARBA00022643"/>
    </source>
</evidence>
<dbReference type="CDD" id="cd02932">
    <property type="entry name" value="OYE_YqiM_FMN"/>
    <property type="match status" value="1"/>
</dbReference>
<protein>
    <submittedName>
        <fullName evidence="8">Nadph dehydrogenase</fullName>
    </submittedName>
</protein>
<reference evidence="8 9" key="1">
    <citation type="journal article" date="2018" name="PLoS Pathog.">
        <title>Evolution of structural diversity of trichothecenes, a family of toxins produced by plant pathogenic and entomopathogenic fungi.</title>
        <authorList>
            <person name="Proctor R.H."/>
            <person name="McCormick S.P."/>
            <person name="Kim H.S."/>
            <person name="Cardoza R.E."/>
            <person name="Stanley A.M."/>
            <person name="Lindo L."/>
            <person name="Kelly A."/>
            <person name="Brown D.W."/>
            <person name="Lee T."/>
            <person name="Vaughan M.M."/>
            <person name="Alexander N.J."/>
            <person name="Busman M."/>
            <person name="Gutierrez S."/>
        </authorList>
    </citation>
    <scope>NUCLEOTIDE SEQUENCE [LARGE SCALE GENOMIC DNA]</scope>
    <source>
        <strain evidence="8 9">NRRL 20695</strain>
    </source>
</reference>
<dbReference type="Pfam" id="PF00724">
    <property type="entry name" value="Oxidored_FMN"/>
    <property type="match status" value="1"/>
</dbReference>
<dbReference type="PANTHER" id="PTHR43303:SF4">
    <property type="entry name" value="NADPH DEHYDROGENASE C23G7.10C-RELATED"/>
    <property type="match status" value="1"/>
</dbReference>
<feature type="domain" description="NADH:flavin oxidoreductase/NADH oxidase N-terminal" evidence="7">
    <location>
        <begin position="63"/>
        <end position="408"/>
    </location>
</feature>
<keyword evidence="4" id="KW-0521">NADP</keyword>
<dbReference type="SUPFAM" id="SSF51395">
    <property type="entry name" value="FMN-linked oxidoreductases"/>
    <property type="match status" value="1"/>
</dbReference>
<evidence type="ECO:0000256" key="5">
    <source>
        <dbReference type="ARBA" id="ARBA00023002"/>
    </source>
</evidence>
<dbReference type="EMBL" id="PXOG01000016">
    <property type="protein sequence ID" value="RGP80998.1"/>
    <property type="molecule type" value="Genomic_DNA"/>
</dbReference>
<dbReference type="GO" id="GO:0010181">
    <property type="term" value="F:FMN binding"/>
    <property type="evidence" value="ECO:0007669"/>
    <property type="project" value="InterPro"/>
</dbReference>
<evidence type="ECO:0000256" key="1">
    <source>
        <dbReference type="ARBA" id="ARBA00001917"/>
    </source>
</evidence>
<comment type="caution">
    <text evidence="8">The sequence shown here is derived from an EMBL/GenBank/DDBJ whole genome shotgun (WGS) entry which is preliminary data.</text>
</comment>
<evidence type="ECO:0000313" key="8">
    <source>
        <dbReference type="EMBL" id="RGP80998.1"/>
    </source>
</evidence>
<keyword evidence="9" id="KW-1185">Reference proteome</keyword>
<dbReference type="InterPro" id="IPR013785">
    <property type="entry name" value="Aldolase_TIM"/>
</dbReference>
<evidence type="ECO:0000256" key="6">
    <source>
        <dbReference type="SAM" id="MobiDB-lite"/>
    </source>
</evidence>
<comment type="cofactor">
    <cofactor evidence="1">
        <name>FMN</name>
        <dbReference type="ChEBI" id="CHEBI:58210"/>
    </cofactor>
</comment>
<accession>A0A395T8F7</accession>
<name>A0A395T8F7_9HYPO</name>
<dbReference type="InterPro" id="IPR044152">
    <property type="entry name" value="YqjM-like"/>
</dbReference>
<dbReference type="Gene3D" id="3.20.20.70">
    <property type="entry name" value="Aldolase class I"/>
    <property type="match status" value="1"/>
</dbReference>
<feature type="region of interest" description="Disordered" evidence="6">
    <location>
        <begin position="1"/>
        <end position="27"/>
    </location>
</feature>